<dbReference type="InterPro" id="IPR053737">
    <property type="entry name" value="Type_II_TA_Toxin"/>
</dbReference>
<dbReference type="RefSeq" id="WP_011733965.1">
    <property type="nucleotide sequence ID" value="NC_008609.1"/>
</dbReference>
<gene>
    <name evidence="2" type="ordered locus">Ppro_0009</name>
</gene>
<dbReference type="PROSITE" id="PS51459">
    <property type="entry name" value="FIDO"/>
    <property type="match status" value="1"/>
</dbReference>
<dbReference type="SUPFAM" id="SSF140931">
    <property type="entry name" value="Fic-like"/>
    <property type="match status" value="1"/>
</dbReference>
<keyword evidence="3" id="KW-1185">Reference proteome</keyword>
<dbReference type="EMBL" id="CP000482">
    <property type="protein sequence ID" value="ABK97650.1"/>
    <property type="molecule type" value="Genomic_DNA"/>
</dbReference>
<reference evidence="2 3" key="1">
    <citation type="submission" date="2006-10" db="EMBL/GenBank/DDBJ databases">
        <title>Complete sequence of chromosome of Pelobacter propionicus DSM 2379.</title>
        <authorList>
            <consortium name="US DOE Joint Genome Institute"/>
            <person name="Copeland A."/>
            <person name="Lucas S."/>
            <person name="Lapidus A."/>
            <person name="Barry K."/>
            <person name="Detter J.C."/>
            <person name="Glavina del Rio T."/>
            <person name="Hammon N."/>
            <person name="Israni S."/>
            <person name="Dalin E."/>
            <person name="Tice H."/>
            <person name="Pitluck S."/>
            <person name="Saunders E."/>
            <person name="Brettin T."/>
            <person name="Bruce D."/>
            <person name="Han C."/>
            <person name="Tapia R."/>
            <person name="Schmutz J."/>
            <person name="Larimer F."/>
            <person name="Land M."/>
            <person name="Hauser L."/>
            <person name="Kyrpides N."/>
            <person name="Kim E."/>
            <person name="Lovley D."/>
            <person name="Richardson P."/>
        </authorList>
    </citation>
    <scope>NUCLEOTIDE SEQUENCE [LARGE SCALE GENOMIC DNA]</scope>
    <source>
        <strain evidence="3">DSM 2379 / NBRC 103807 / OttBd1</strain>
    </source>
</reference>
<dbReference type="InterPro" id="IPR036597">
    <property type="entry name" value="Fido-like_dom_sf"/>
</dbReference>
<accession>A1AJY0</accession>
<organism evidence="2 3">
    <name type="scientific">Pelobacter propionicus (strain DSM 2379 / NBRC 103807 / OttBd1)</name>
    <dbReference type="NCBI Taxonomy" id="338966"/>
    <lineage>
        <taxon>Bacteria</taxon>
        <taxon>Pseudomonadati</taxon>
        <taxon>Thermodesulfobacteriota</taxon>
        <taxon>Desulfuromonadia</taxon>
        <taxon>Desulfuromonadales</taxon>
        <taxon>Desulfuromonadaceae</taxon>
        <taxon>Pelobacter</taxon>
    </lineage>
</organism>
<dbReference type="HOGENOM" id="CLU_115697_3_0_7"/>
<evidence type="ECO:0000313" key="2">
    <source>
        <dbReference type="EMBL" id="ABK97650.1"/>
    </source>
</evidence>
<dbReference type="STRING" id="338966.Ppro_0009"/>
<sequence length="150" mass="16798">MPIIYLTLDQAIEVHRKTVEVSGGGALGHLELGKLESVLEHIQNDDYYPTFEGKLTHLFFSACKFHCFQDGNKRIAITLCAQMLLLNGYLYCSSSFIREMENISYHVAAGKIGKELLMEIISAIIDGEMDSEPLKLKILEAISNCTSLRN</sequence>
<proteinExistence type="predicted"/>
<dbReference type="Proteomes" id="UP000006732">
    <property type="component" value="Chromosome"/>
</dbReference>
<dbReference type="eggNOG" id="COG3654">
    <property type="taxonomic scope" value="Bacteria"/>
</dbReference>
<feature type="domain" description="Fido" evidence="1">
    <location>
        <begin position="6"/>
        <end position="126"/>
    </location>
</feature>
<protein>
    <submittedName>
        <fullName evidence="2">Death-on-curing family protein</fullName>
    </submittedName>
</protein>
<dbReference type="OrthoDB" id="9802752at2"/>
<evidence type="ECO:0000313" key="3">
    <source>
        <dbReference type="Proteomes" id="UP000006732"/>
    </source>
</evidence>
<name>A1AJY0_PELPD</name>
<dbReference type="Pfam" id="PF02661">
    <property type="entry name" value="Fic"/>
    <property type="match status" value="1"/>
</dbReference>
<dbReference type="AlphaFoldDB" id="A1AJY0"/>
<dbReference type="KEGG" id="ppd:Ppro_0009"/>
<dbReference type="InterPro" id="IPR003812">
    <property type="entry name" value="Fido"/>
</dbReference>
<dbReference type="Gene3D" id="1.20.120.1870">
    <property type="entry name" value="Fic/DOC protein, Fido domain"/>
    <property type="match status" value="1"/>
</dbReference>
<evidence type="ECO:0000259" key="1">
    <source>
        <dbReference type="PROSITE" id="PS51459"/>
    </source>
</evidence>